<evidence type="ECO:0000313" key="3">
    <source>
        <dbReference type="Proteomes" id="UP001278766"/>
    </source>
</evidence>
<feature type="compositionally biased region" description="Polar residues" evidence="1">
    <location>
        <begin position="274"/>
        <end position="302"/>
    </location>
</feature>
<reference evidence="2" key="1">
    <citation type="journal article" date="2023" name="Mol. Phylogenet. Evol.">
        <title>Genome-scale phylogeny and comparative genomics of the fungal order Sordariales.</title>
        <authorList>
            <person name="Hensen N."/>
            <person name="Bonometti L."/>
            <person name="Westerberg I."/>
            <person name="Brannstrom I.O."/>
            <person name="Guillou S."/>
            <person name="Cros-Aarteil S."/>
            <person name="Calhoun S."/>
            <person name="Haridas S."/>
            <person name="Kuo A."/>
            <person name="Mondo S."/>
            <person name="Pangilinan J."/>
            <person name="Riley R."/>
            <person name="LaButti K."/>
            <person name="Andreopoulos B."/>
            <person name="Lipzen A."/>
            <person name="Chen C."/>
            <person name="Yan M."/>
            <person name="Daum C."/>
            <person name="Ng V."/>
            <person name="Clum A."/>
            <person name="Steindorff A."/>
            <person name="Ohm R.A."/>
            <person name="Martin F."/>
            <person name="Silar P."/>
            <person name="Natvig D.O."/>
            <person name="Lalanne C."/>
            <person name="Gautier V."/>
            <person name="Ament-Velasquez S.L."/>
            <person name="Kruys A."/>
            <person name="Hutchinson M.I."/>
            <person name="Powell A.J."/>
            <person name="Barry K."/>
            <person name="Miller A.N."/>
            <person name="Grigoriev I.V."/>
            <person name="Debuchy R."/>
            <person name="Gladieux P."/>
            <person name="Hiltunen Thoren M."/>
            <person name="Johannesson H."/>
        </authorList>
    </citation>
    <scope>NUCLEOTIDE SEQUENCE</scope>
    <source>
        <strain evidence="2">CBS 168.71</strain>
    </source>
</reference>
<gene>
    <name evidence="2" type="ORF">B0H64DRAFT_202866</name>
</gene>
<name>A0AAE0HAD8_9PEZI</name>
<organism evidence="2 3">
    <name type="scientific">Chaetomium fimeti</name>
    <dbReference type="NCBI Taxonomy" id="1854472"/>
    <lineage>
        <taxon>Eukaryota</taxon>
        <taxon>Fungi</taxon>
        <taxon>Dikarya</taxon>
        <taxon>Ascomycota</taxon>
        <taxon>Pezizomycotina</taxon>
        <taxon>Sordariomycetes</taxon>
        <taxon>Sordariomycetidae</taxon>
        <taxon>Sordariales</taxon>
        <taxon>Chaetomiaceae</taxon>
        <taxon>Chaetomium</taxon>
    </lineage>
</organism>
<comment type="caution">
    <text evidence="2">The sequence shown here is derived from an EMBL/GenBank/DDBJ whole genome shotgun (WGS) entry which is preliminary data.</text>
</comment>
<sequence>MAQCGKPCCGVQEREVSKNSTGGTQTAARKSGANRQPALRYAKNPKPRLRATSFAVVSMPAMRWTASPRMSKAAFCSLRLPLGVLEVEGFPLSAKQWQMGQWINRSRNNITKRNMRNGETRGRAAAVGGRRSRSDPICDWPPAALQTRPATALNETPENPTERQPLRVRVSTDALLSSNSRDSDEHWRATITEASVSRDLGGWKLRRAATLQLLVSTSQWAENKQAPEKQSSDPAGRRTAASCREGALWSRGRGWFSVDRGAINRWRQRGRAPRSTNHSASHSALLVGSTQANGSAKTSIGR</sequence>
<feature type="region of interest" description="Disordered" evidence="1">
    <location>
        <begin position="14"/>
        <end position="36"/>
    </location>
</feature>
<dbReference type="RefSeq" id="XP_062656402.1">
    <property type="nucleotide sequence ID" value="XM_062799285.1"/>
</dbReference>
<feature type="region of interest" description="Disordered" evidence="1">
    <location>
        <begin position="266"/>
        <end position="302"/>
    </location>
</feature>
<keyword evidence="3" id="KW-1185">Reference proteome</keyword>
<evidence type="ECO:0000256" key="1">
    <source>
        <dbReference type="SAM" id="MobiDB-lite"/>
    </source>
</evidence>
<feature type="compositionally biased region" description="Polar residues" evidence="1">
    <location>
        <begin position="18"/>
        <end position="28"/>
    </location>
</feature>
<proteinExistence type="predicted"/>
<dbReference type="GeneID" id="87836233"/>
<feature type="region of interest" description="Disordered" evidence="1">
    <location>
        <begin position="118"/>
        <end position="169"/>
    </location>
</feature>
<evidence type="ECO:0000313" key="2">
    <source>
        <dbReference type="EMBL" id="KAK3292888.1"/>
    </source>
</evidence>
<dbReference type="Proteomes" id="UP001278766">
    <property type="component" value="Unassembled WGS sequence"/>
</dbReference>
<reference evidence="2" key="2">
    <citation type="submission" date="2023-06" db="EMBL/GenBank/DDBJ databases">
        <authorList>
            <consortium name="Lawrence Berkeley National Laboratory"/>
            <person name="Haridas S."/>
            <person name="Hensen N."/>
            <person name="Bonometti L."/>
            <person name="Westerberg I."/>
            <person name="Brannstrom I.O."/>
            <person name="Guillou S."/>
            <person name="Cros-Aarteil S."/>
            <person name="Calhoun S."/>
            <person name="Kuo A."/>
            <person name="Mondo S."/>
            <person name="Pangilinan J."/>
            <person name="Riley R."/>
            <person name="Labutti K."/>
            <person name="Andreopoulos B."/>
            <person name="Lipzen A."/>
            <person name="Chen C."/>
            <person name="Yanf M."/>
            <person name="Daum C."/>
            <person name="Ng V."/>
            <person name="Clum A."/>
            <person name="Steindorff A."/>
            <person name="Ohm R."/>
            <person name="Martin F."/>
            <person name="Silar P."/>
            <person name="Natvig D."/>
            <person name="Lalanne C."/>
            <person name="Gautier V."/>
            <person name="Ament-Velasquez S.L."/>
            <person name="Kruys A."/>
            <person name="Hutchinson M.I."/>
            <person name="Powell A.J."/>
            <person name="Barry K."/>
            <person name="Miller A.N."/>
            <person name="Grigoriev I.V."/>
            <person name="Debuchy R."/>
            <person name="Gladieux P."/>
            <person name="Thoren M.H."/>
            <person name="Johannesson H."/>
        </authorList>
    </citation>
    <scope>NUCLEOTIDE SEQUENCE</scope>
    <source>
        <strain evidence="2">CBS 168.71</strain>
    </source>
</reference>
<dbReference type="EMBL" id="JAUEPN010000006">
    <property type="protein sequence ID" value="KAK3292888.1"/>
    <property type="molecule type" value="Genomic_DNA"/>
</dbReference>
<feature type="region of interest" description="Disordered" evidence="1">
    <location>
        <begin position="221"/>
        <end position="240"/>
    </location>
</feature>
<dbReference type="AlphaFoldDB" id="A0AAE0HAD8"/>
<accession>A0AAE0HAD8</accession>
<protein>
    <submittedName>
        <fullName evidence="2">Uncharacterized protein</fullName>
    </submittedName>
</protein>